<feature type="transmembrane region" description="Helical" evidence="13">
    <location>
        <begin position="169"/>
        <end position="190"/>
    </location>
</feature>
<dbReference type="InterPro" id="IPR050222">
    <property type="entry name" value="MATE_MdtK"/>
</dbReference>
<feature type="transmembrane region" description="Helical" evidence="13">
    <location>
        <begin position="137"/>
        <end position="162"/>
    </location>
</feature>
<feature type="transmembrane region" description="Helical" evidence="13">
    <location>
        <begin position="196"/>
        <end position="216"/>
    </location>
</feature>
<keyword evidence="11 13" id="KW-0472">Membrane</keyword>
<dbReference type="EMBL" id="DXBV01000063">
    <property type="protein sequence ID" value="HIZ30880.1"/>
    <property type="molecule type" value="Genomic_DNA"/>
</dbReference>
<dbReference type="GO" id="GO:0005886">
    <property type="term" value="C:plasma membrane"/>
    <property type="evidence" value="ECO:0007669"/>
    <property type="project" value="UniProtKB-SubCell"/>
</dbReference>
<evidence type="ECO:0000256" key="6">
    <source>
        <dbReference type="ARBA" id="ARBA00022449"/>
    </source>
</evidence>
<comment type="function">
    <text evidence="1">Multidrug efflux pump.</text>
</comment>
<keyword evidence="8 13" id="KW-0812">Transmembrane</keyword>
<keyword evidence="10" id="KW-0406">Ion transport</keyword>
<comment type="subcellular location">
    <subcellularLocation>
        <location evidence="2">Cell membrane</location>
        <topology evidence="2">Multi-pass membrane protein</topology>
    </subcellularLocation>
</comment>
<comment type="caution">
    <text evidence="14">The sequence shown here is derived from an EMBL/GenBank/DDBJ whole genome shotgun (WGS) entry which is preliminary data.</text>
</comment>
<organism evidence="14 15">
    <name type="scientific">Candidatus Allofournierella merdipullorum</name>
    <dbReference type="NCBI Taxonomy" id="2838595"/>
    <lineage>
        <taxon>Bacteria</taxon>
        <taxon>Bacillati</taxon>
        <taxon>Bacillota</taxon>
        <taxon>Clostridia</taxon>
        <taxon>Eubacteriales</taxon>
        <taxon>Oscillospiraceae</taxon>
        <taxon>Allofournierella</taxon>
    </lineage>
</organism>
<keyword evidence="7" id="KW-1003">Cell membrane</keyword>
<dbReference type="PIRSF" id="PIRSF006603">
    <property type="entry name" value="DinF"/>
    <property type="match status" value="1"/>
</dbReference>
<dbReference type="PANTHER" id="PTHR43298">
    <property type="entry name" value="MULTIDRUG RESISTANCE PROTEIN NORM-RELATED"/>
    <property type="match status" value="1"/>
</dbReference>
<dbReference type="NCBIfam" id="TIGR00797">
    <property type="entry name" value="matE"/>
    <property type="match status" value="1"/>
</dbReference>
<evidence type="ECO:0000313" key="15">
    <source>
        <dbReference type="Proteomes" id="UP000824035"/>
    </source>
</evidence>
<dbReference type="GO" id="GO:0006811">
    <property type="term" value="P:monoatomic ion transport"/>
    <property type="evidence" value="ECO:0007669"/>
    <property type="project" value="UniProtKB-KW"/>
</dbReference>
<keyword evidence="5" id="KW-0813">Transport</keyword>
<evidence type="ECO:0000256" key="4">
    <source>
        <dbReference type="ARBA" id="ARBA00020268"/>
    </source>
</evidence>
<dbReference type="GO" id="GO:0042910">
    <property type="term" value="F:xenobiotic transmembrane transporter activity"/>
    <property type="evidence" value="ECO:0007669"/>
    <property type="project" value="InterPro"/>
</dbReference>
<dbReference type="Pfam" id="PF01554">
    <property type="entry name" value="MatE"/>
    <property type="match status" value="2"/>
</dbReference>
<evidence type="ECO:0000256" key="10">
    <source>
        <dbReference type="ARBA" id="ARBA00023065"/>
    </source>
</evidence>
<evidence type="ECO:0000256" key="12">
    <source>
        <dbReference type="ARBA" id="ARBA00031636"/>
    </source>
</evidence>
<feature type="transmembrane region" description="Helical" evidence="13">
    <location>
        <begin position="419"/>
        <end position="440"/>
    </location>
</feature>
<dbReference type="PANTHER" id="PTHR43298:SF2">
    <property type="entry name" value="FMN_FAD EXPORTER YEEO-RELATED"/>
    <property type="match status" value="1"/>
</dbReference>
<evidence type="ECO:0000256" key="9">
    <source>
        <dbReference type="ARBA" id="ARBA00022989"/>
    </source>
</evidence>
<evidence type="ECO:0000256" key="3">
    <source>
        <dbReference type="ARBA" id="ARBA00010199"/>
    </source>
</evidence>
<feature type="transmembrane region" description="Helical" evidence="13">
    <location>
        <begin position="64"/>
        <end position="84"/>
    </location>
</feature>
<proteinExistence type="inferred from homology"/>
<feature type="transmembrane region" description="Helical" evidence="13">
    <location>
        <begin position="96"/>
        <end position="117"/>
    </location>
</feature>
<evidence type="ECO:0000256" key="11">
    <source>
        <dbReference type="ARBA" id="ARBA00023136"/>
    </source>
</evidence>
<protein>
    <recommendedName>
        <fullName evidence="4">Probable multidrug resistance protein NorM</fullName>
    </recommendedName>
    <alternativeName>
        <fullName evidence="12">Multidrug-efflux transporter</fullName>
    </alternativeName>
</protein>
<reference evidence="14" key="1">
    <citation type="journal article" date="2021" name="PeerJ">
        <title>Extensive microbial diversity within the chicken gut microbiome revealed by metagenomics and culture.</title>
        <authorList>
            <person name="Gilroy R."/>
            <person name="Ravi A."/>
            <person name="Getino M."/>
            <person name="Pursley I."/>
            <person name="Horton D.L."/>
            <person name="Alikhan N.F."/>
            <person name="Baker D."/>
            <person name="Gharbi K."/>
            <person name="Hall N."/>
            <person name="Watson M."/>
            <person name="Adriaenssens E.M."/>
            <person name="Foster-Nyarko E."/>
            <person name="Jarju S."/>
            <person name="Secka A."/>
            <person name="Antonio M."/>
            <person name="Oren A."/>
            <person name="Chaudhuri R.R."/>
            <person name="La Ragione R."/>
            <person name="Hildebrand F."/>
            <person name="Pallen M.J."/>
        </authorList>
    </citation>
    <scope>NUCLEOTIDE SEQUENCE</scope>
    <source>
        <strain evidence="14">ChiGjej4B4-18154</strain>
    </source>
</reference>
<sequence length="456" mass="48767">MARSYEMNMTSGPLLGKILTFSFPLMCSGVLQLLFNAADIIVVGRYTGHTALAAVGSTSALINLIVNLFIGLSVGANVLIARSYGAKNMDAVHKGVHTAMLTALAGGVLLIFVGVAASRPMLELMGTPDDVIDQATLYLRIYFVGAPSLLVYNFGAAILRAVGDTRRPLYFLTLAGIINVALNLLFVIAFSLGVVGVALATILSQTVSAYLIVVCLQHNTGAFRLVLGELRIDPEQFREILRIGVPAGVQGMVFSLSNVLIQSSVNSFGSSVMAGNTAASNIEGFVYTCMNAVSQTSMSFVSQNAGARRFARVDQVVARCMLLSAAVGITLGASAYLAGRWLLAIYTPDAQVITYGLYRMSVVCTTYFLCGWMDCLACSVRGLGSSLLPMVVSILGACVLRIVWVMTLFQWERTQLCLYLSYPVSWGLTAVVHLICFLVLRRRMRAAAGSEQSAPA</sequence>
<dbReference type="InterPro" id="IPR048279">
    <property type="entry name" value="MdtK-like"/>
</dbReference>
<feature type="transmembrane region" description="Helical" evidence="13">
    <location>
        <begin position="357"/>
        <end position="380"/>
    </location>
</feature>
<keyword evidence="6" id="KW-0050">Antiport</keyword>
<reference evidence="14" key="2">
    <citation type="submission" date="2021-04" db="EMBL/GenBank/DDBJ databases">
        <authorList>
            <person name="Gilroy R."/>
        </authorList>
    </citation>
    <scope>NUCLEOTIDE SEQUENCE</scope>
    <source>
        <strain evidence="14">ChiGjej4B4-18154</strain>
    </source>
</reference>
<gene>
    <name evidence="14" type="ORF">H9813_06600</name>
</gene>
<evidence type="ECO:0000256" key="7">
    <source>
        <dbReference type="ARBA" id="ARBA00022475"/>
    </source>
</evidence>
<dbReference type="AlphaFoldDB" id="A0A9D2E512"/>
<evidence type="ECO:0000256" key="1">
    <source>
        <dbReference type="ARBA" id="ARBA00003408"/>
    </source>
</evidence>
<keyword evidence="9 13" id="KW-1133">Transmembrane helix</keyword>
<feature type="transmembrane region" description="Helical" evidence="13">
    <location>
        <begin position="21"/>
        <end position="44"/>
    </location>
</feature>
<evidence type="ECO:0000256" key="5">
    <source>
        <dbReference type="ARBA" id="ARBA00022448"/>
    </source>
</evidence>
<comment type="similarity">
    <text evidence="3">Belongs to the multi antimicrobial extrusion (MATE) (TC 2.A.66.1) family.</text>
</comment>
<feature type="transmembrane region" description="Helical" evidence="13">
    <location>
        <begin position="316"/>
        <end position="337"/>
    </location>
</feature>
<name>A0A9D2E512_9FIRM</name>
<evidence type="ECO:0000256" key="8">
    <source>
        <dbReference type="ARBA" id="ARBA00022692"/>
    </source>
</evidence>
<evidence type="ECO:0000256" key="13">
    <source>
        <dbReference type="SAM" id="Phobius"/>
    </source>
</evidence>
<dbReference type="CDD" id="cd13138">
    <property type="entry name" value="MATE_yoeA_like"/>
    <property type="match status" value="1"/>
</dbReference>
<evidence type="ECO:0000256" key="2">
    <source>
        <dbReference type="ARBA" id="ARBA00004651"/>
    </source>
</evidence>
<dbReference type="Proteomes" id="UP000824035">
    <property type="component" value="Unassembled WGS sequence"/>
</dbReference>
<accession>A0A9D2E512</accession>
<dbReference type="GO" id="GO:0015297">
    <property type="term" value="F:antiporter activity"/>
    <property type="evidence" value="ECO:0007669"/>
    <property type="project" value="UniProtKB-KW"/>
</dbReference>
<feature type="transmembrane region" description="Helical" evidence="13">
    <location>
        <begin position="387"/>
        <end position="407"/>
    </location>
</feature>
<dbReference type="InterPro" id="IPR002528">
    <property type="entry name" value="MATE_fam"/>
</dbReference>
<evidence type="ECO:0000313" key="14">
    <source>
        <dbReference type="EMBL" id="HIZ30880.1"/>
    </source>
</evidence>